<dbReference type="RefSeq" id="XP_072598909.1">
    <property type="nucleotide sequence ID" value="XM_072742808.1"/>
</dbReference>
<sequence>MAAAPSPGSTLRHELHGTKRPWFLGGRDPDVRVMLLESFEENPQLIGHGPTPSAPSSNPRRQPGTEAALCSSQPQRALDHMELCMGVGFLRDSEDITGTRDSKNSTRAHNNPSPSLPGQGVRLATQGSLARRTAGPLRALPTLGESHEWEAAAARRATAGSDTLPTHADPPKGHLSAPGSGAGRSQGRKSRREAAGPGTPGCEGSSGPSAPPRASRSRSPPPPRQEPHKGPRATRSKNELTCAPGSSLSSAPQGQGAVSGTTNRTGWLRTHRADLGAQRRSQLILSPRGEVPSLPHVTGENTEAHRLSRLHKVNGRQEGLIRGRILAFVCDSRLSFLRISWFLLPFWTPVCGSLGTPSPSAPPSPALHLDQLQHRTPGQRSGESEVSLNRRLLFPSTKLDFEQGCDATSRFENEAALHATSPPQPWDKRSPSAELCTSEHHRPPGAACPPRSRGPAEILLPVAVRHTPRPCPQATPGHDFLQHPGQHPGQHTAHRLGGDLTSAGRTPAPPTWGKRRHQILPRKPVYPGLSHHVCGGHPTRTAISLVS</sequence>
<accession>A0ABM4Z8P3</accession>
<feature type="region of interest" description="Disordered" evidence="1">
    <location>
        <begin position="1"/>
        <end position="26"/>
    </location>
</feature>
<evidence type="ECO:0000256" key="1">
    <source>
        <dbReference type="SAM" id="MobiDB-lite"/>
    </source>
</evidence>
<gene>
    <name evidence="3" type="primary">LOC140595988</name>
</gene>
<feature type="region of interest" description="Disordered" evidence="1">
    <location>
        <begin position="42"/>
        <end position="67"/>
    </location>
</feature>
<feature type="region of interest" description="Disordered" evidence="1">
    <location>
        <begin position="150"/>
        <end position="274"/>
    </location>
</feature>
<feature type="compositionally biased region" description="Polar residues" evidence="1">
    <location>
        <begin position="374"/>
        <end position="387"/>
    </location>
</feature>
<name>A0ABM4Z8P3_VULVU</name>
<feature type="region of interest" description="Disordered" evidence="1">
    <location>
        <begin position="95"/>
        <end position="121"/>
    </location>
</feature>
<keyword evidence="2" id="KW-1185">Reference proteome</keyword>
<feature type="region of interest" description="Disordered" evidence="1">
    <location>
        <begin position="418"/>
        <end position="454"/>
    </location>
</feature>
<feature type="compositionally biased region" description="Basic and acidic residues" evidence="1">
    <location>
        <begin position="95"/>
        <end position="104"/>
    </location>
</feature>
<evidence type="ECO:0000313" key="3">
    <source>
        <dbReference type="RefSeq" id="XP_072598909.1"/>
    </source>
</evidence>
<reference evidence="3" key="1">
    <citation type="submission" date="2025-08" db="UniProtKB">
        <authorList>
            <consortium name="RefSeq"/>
        </authorList>
    </citation>
    <scope>IDENTIFICATION</scope>
    <source>
        <tissue evidence="3">Cell line</tissue>
    </source>
</reference>
<feature type="compositionally biased region" description="Low complexity" evidence="1">
    <location>
        <begin position="205"/>
        <end position="218"/>
    </location>
</feature>
<feature type="region of interest" description="Disordered" evidence="1">
    <location>
        <begin position="357"/>
        <end position="389"/>
    </location>
</feature>
<evidence type="ECO:0008006" key="4">
    <source>
        <dbReference type="Google" id="ProtNLM"/>
    </source>
</evidence>
<feature type="compositionally biased region" description="Polar residues" evidence="1">
    <location>
        <begin position="244"/>
        <end position="265"/>
    </location>
</feature>
<dbReference type="Proteomes" id="UP001652641">
    <property type="component" value="Chromosome 16"/>
</dbReference>
<feature type="compositionally biased region" description="Basic and acidic residues" evidence="1">
    <location>
        <begin position="426"/>
        <end position="442"/>
    </location>
</feature>
<evidence type="ECO:0000313" key="2">
    <source>
        <dbReference type="Proteomes" id="UP001652641"/>
    </source>
</evidence>
<proteinExistence type="predicted"/>
<dbReference type="GeneID" id="140595988"/>
<protein>
    <recommendedName>
        <fullName evidence="4">Collagen alpha-1(I) chain-like</fullName>
    </recommendedName>
</protein>
<organism evidence="2 3">
    <name type="scientific">Vulpes vulpes</name>
    <name type="common">Red fox</name>
    <dbReference type="NCBI Taxonomy" id="9627"/>
    <lineage>
        <taxon>Eukaryota</taxon>
        <taxon>Metazoa</taxon>
        <taxon>Chordata</taxon>
        <taxon>Craniata</taxon>
        <taxon>Vertebrata</taxon>
        <taxon>Euteleostomi</taxon>
        <taxon>Mammalia</taxon>
        <taxon>Eutheria</taxon>
        <taxon>Laurasiatheria</taxon>
        <taxon>Carnivora</taxon>
        <taxon>Caniformia</taxon>
        <taxon>Canidae</taxon>
        <taxon>Vulpes</taxon>
    </lineage>
</organism>